<feature type="domain" description="G-patch" evidence="7">
    <location>
        <begin position="291"/>
        <end position="339"/>
    </location>
</feature>
<dbReference type="GeneID" id="9225397"/>
<feature type="compositionally biased region" description="Basic and acidic residues" evidence="5">
    <location>
        <begin position="490"/>
        <end position="534"/>
    </location>
</feature>
<dbReference type="PROSITE" id="PS50174">
    <property type="entry name" value="G_PATCH"/>
    <property type="match status" value="1"/>
</dbReference>
<dbReference type="GO" id="GO:0000398">
    <property type="term" value="P:mRNA splicing, via spliceosome"/>
    <property type="evidence" value="ECO:0007669"/>
    <property type="project" value="UniProtKB-UniRule"/>
</dbReference>
<keyword evidence="4" id="KW-0507">mRNA processing</keyword>
<feature type="compositionally biased region" description="Basic residues" evidence="5">
    <location>
        <begin position="480"/>
        <end position="489"/>
    </location>
</feature>
<sequence>MAFNKLVLYIANYISVFLLCTVKKLVYLIAGSVMLPGSSEGGSKPKSFSIALSTDSSRRSTPTASSQKPAAFGTKALSSRTRKFGDHDSASEDEAGPISEEVTGFDHQAGGAIVSNKRIKTEKEPLTIKIETRNKWRDKLQARTQNARRSLLPAEVQAQRRREANGTTDATAEVDAPEVKFGLSYAEPHAEAVNNSATSGDLEKNGSSPVEVSMTEEAEMKPLSQDEVALQALIRESKGEQAESKRSDLVITTRPKDRNSSSAYDETKSFRRDIESRPAPASLSAYNAVPVEEFGAALLRGMGWKEGQPVGRGNYGNTPITPRVPERRAGYLGVGAKDISGKGGDAEVELGAWGKAAMRKAKNEGEGLYTPVLMKSKKTGEIITEEEFKELSEKTKEKNSQDDWRERRDRRGRDTDSDCDRKRRRNYDEDGRPSRDPRRRIKDSSPEDRYRDKDKDRDRNRKRYPDDRPDHDSDREKARSGSRRHHERNRNRDRDRDRDCESRRGRDREEERSRGYDRDRDGDRDRDRDRDRRRDYKRSRR</sequence>
<evidence type="ECO:0000256" key="2">
    <source>
        <dbReference type="ARBA" id="ARBA00008576"/>
    </source>
</evidence>
<dbReference type="OMA" id="AWGKSAM"/>
<keyword evidence="3 4" id="KW-0539">Nucleus</keyword>
<dbReference type="PANTHER" id="PTHR15818:SF2">
    <property type="entry name" value="G-PATCH DOMAIN AND KOW MOTIFS-CONTAINING PROTEIN"/>
    <property type="match status" value="1"/>
</dbReference>
<feature type="region of interest" description="Disordered" evidence="5">
    <location>
        <begin position="38"/>
        <end position="118"/>
    </location>
</feature>
<dbReference type="Proteomes" id="UP000002035">
    <property type="component" value="Unassembled WGS sequence"/>
</dbReference>
<dbReference type="eggNOG" id="ENOG502RZY8">
    <property type="taxonomic scope" value="Eukaryota"/>
</dbReference>
<evidence type="ECO:0000256" key="6">
    <source>
        <dbReference type="SAM" id="Phobius"/>
    </source>
</evidence>
<comment type="similarity">
    <text evidence="2 4">Belongs to the SPP2 family.</text>
</comment>
<evidence type="ECO:0000256" key="3">
    <source>
        <dbReference type="ARBA" id="ARBA00023242"/>
    </source>
</evidence>
<protein>
    <recommendedName>
        <fullName evidence="4">Pre-mRNA-splicing factor</fullName>
    </recommendedName>
</protein>
<dbReference type="SMART" id="SM00443">
    <property type="entry name" value="G_patch"/>
    <property type="match status" value="1"/>
</dbReference>
<dbReference type="InterPro" id="IPR045166">
    <property type="entry name" value="Spp2-like"/>
</dbReference>
<dbReference type="STRING" id="554155.C5FXX0"/>
<feature type="compositionally biased region" description="Low complexity" evidence="5">
    <location>
        <begin position="38"/>
        <end position="49"/>
    </location>
</feature>
<evidence type="ECO:0000256" key="5">
    <source>
        <dbReference type="SAM" id="MobiDB-lite"/>
    </source>
</evidence>
<organism evidence="8 9">
    <name type="scientific">Arthroderma otae (strain ATCC MYA-4605 / CBS 113480)</name>
    <name type="common">Microsporum canis</name>
    <dbReference type="NCBI Taxonomy" id="554155"/>
    <lineage>
        <taxon>Eukaryota</taxon>
        <taxon>Fungi</taxon>
        <taxon>Dikarya</taxon>
        <taxon>Ascomycota</taxon>
        <taxon>Pezizomycotina</taxon>
        <taxon>Eurotiomycetes</taxon>
        <taxon>Eurotiomycetidae</taxon>
        <taxon>Onygenales</taxon>
        <taxon>Arthrodermataceae</taxon>
        <taxon>Microsporum</taxon>
    </lineage>
</organism>
<accession>C5FXX0</accession>
<dbReference type="VEuPathDB" id="FungiDB:MCYG_07187"/>
<gene>
    <name evidence="8" type="ORF">MCYG_07187</name>
</gene>
<dbReference type="PANTHER" id="PTHR15818">
    <property type="entry name" value="G PATCH AND KOW-CONTAINING"/>
    <property type="match status" value="1"/>
</dbReference>
<keyword evidence="4" id="KW-0747">Spliceosome</keyword>
<name>C5FXX0_ARTOC</name>
<feature type="compositionally biased region" description="Basic and acidic residues" evidence="5">
    <location>
        <begin position="389"/>
        <end position="479"/>
    </location>
</feature>
<proteinExistence type="inferred from homology"/>
<dbReference type="GO" id="GO:0005681">
    <property type="term" value="C:spliceosomal complex"/>
    <property type="evidence" value="ECO:0007669"/>
    <property type="project" value="UniProtKB-UniRule"/>
</dbReference>
<keyword evidence="9" id="KW-1185">Reference proteome</keyword>
<dbReference type="OrthoDB" id="5577072at2759"/>
<evidence type="ECO:0000313" key="8">
    <source>
        <dbReference type="EMBL" id="EEQ34368.1"/>
    </source>
</evidence>
<comment type="function">
    <text evidence="4">Involved in spliceosome maturation and the first step of pre-mRNA splicing.</text>
</comment>
<keyword evidence="4" id="KW-0508">mRNA splicing</keyword>
<dbReference type="RefSeq" id="XP_002843404.1">
    <property type="nucleotide sequence ID" value="XM_002843358.1"/>
</dbReference>
<evidence type="ECO:0000256" key="4">
    <source>
        <dbReference type="RuleBase" id="RU369096"/>
    </source>
</evidence>
<dbReference type="AlphaFoldDB" id="C5FXX0"/>
<dbReference type="Pfam" id="PF12656">
    <property type="entry name" value="G-patch_2"/>
    <property type="match status" value="1"/>
</dbReference>
<evidence type="ECO:0000256" key="1">
    <source>
        <dbReference type="ARBA" id="ARBA00004123"/>
    </source>
</evidence>
<comment type="subcellular location">
    <subcellularLocation>
        <location evidence="1 4">Nucleus</location>
    </subcellularLocation>
</comment>
<evidence type="ECO:0000259" key="7">
    <source>
        <dbReference type="PROSITE" id="PS50174"/>
    </source>
</evidence>
<dbReference type="GO" id="GO:0003676">
    <property type="term" value="F:nucleic acid binding"/>
    <property type="evidence" value="ECO:0007669"/>
    <property type="project" value="InterPro"/>
</dbReference>
<feature type="transmembrane region" description="Helical" evidence="6">
    <location>
        <begin position="6"/>
        <end position="26"/>
    </location>
</feature>
<dbReference type="HOGENOM" id="CLU_033338_0_1_1"/>
<keyword evidence="6" id="KW-0812">Transmembrane</keyword>
<keyword evidence="6" id="KW-0472">Membrane</keyword>
<dbReference type="InterPro" id="IPR026822">
    <property type="entry name" value="Spp2/MOS2_G-patch"/>
</dbReference>
<reference evidence="9" key="1">
    <citation type="journal article" date="2012" name="MBio">
        <title>Comparative genome analysis of Trichophyton rubrum and related dermatophytes reveals candidate genes involved in infection.</title>
        <authorList>
            <person name="Martinez D.A."/>
            <person name="Oliver B.G."/>
            <person name="Graeser Y."/>
            <person name="Goldberg J.M."/>
            <person name="Li W."/>
            <person name="Martinez-Rossi N.M."/>
            <person name="Monod M."/>
            <person name="Shelest E."/>
            <person name="Barton R.C."/>
            <person name="Birch E."/>
            <person name="Brakhage A.A."/>
            <person name="Chen Z."/>
            <person name="Gurr S.J."/>
            <person name="Heiman D."/>
            <person name="Heitman J."/>
            <person name="Kosti I."/>
            <person name="Rossi A."/>
            <person name="Saif S."/>
            <person name="Samalova M."/>
            <person name="Saunders C.W."/>
            <person name="Shea T."/>
            <person name="Summerbell R.C."/>
            <person name="Xu J."/>
            <person name="Young S."/>
            <person name="Zeng Q."/>
            <person name="Birren B.W."/>
            <person name="Cuomo C.A."/>
            <person name="White T.C."/>
        </authorList>
    </citation>
    <scope>NUCLEOTIDE SEQUENCE [LARGE SCALE GENOMIC DNA]</scope>
    <source>
        <strain evidence="9">ATCC MYA-4605 / CBS 113480</strain>
    </source>
</reference>
<dbReference type="InterPro" id="IPR000467">
    <property type="entry name" value="G_patch_dom"/>
</dbReference>
<feature type="region of interest" description="Disordered" evidence="5">
    <location>
        <begin position="386"/>
        <end position="541"/>
    </location>
</feature>
<feature type="compositionally biased region" description="Polar residues" evidence="5">
    <location>
        <begin position="50"/>
        <end position="68"/>
    </location>
</feature>
<keyword evidence="6" id="KW-1133">Transmembrane helix</keyword>
<dbReference type="EMBL" id="DS995707">
    <property type="protein sequence ID" value="EEQ34368.1"/>
    <property type="molecule type" value="Genomic_DNA"/>
</dbReference>
<evidence type="ECO:0000313" key="9">
    <source>
        <dbReference type="Proteomes" id="UP000002035"/>
    </source>
</evidence>